<organism evidence="1 2">
    <name type="scientific">Handelsmanbacteria sp. (strain RIFCSPLOWO2_12_FULL_64_10)</name>
    <dbReference type="NCBI Taxonomy" id="1817868"/>
    <lineage>
        <taxon>Bacteria</taxon>
        <taxon>Candidatus Handelsmaniibacteriota</taxon>
    </lineage>
</organism>
<sequence>MRPHEEIEERLRVLTQALYFSHAHRDELSEEARIRLRILEENISLLQWCLSDPDAGHVTWSTVREAFQFFLRVFRQKLSANRAGTVSSAGSAQSRR</sequence>
<reference evidence="1 2" key="1">
    <citation type="journal article" date="2016" name="Nat. Commun.">
        <title>Thousands of microbial genomes shed light on interconnected biogeochemical processes in an aquifer system.</title>
        <authorList>
            <person name="Anantharaman K."/>
            <person name="Brown C.T."/>
            <person name="Hug L.A."/>
            <person name="Sharon I."/>
            <person name="Castelle C.J."/>
            <person name="Probst A.J."/>
            <person name="Thomas B.C."/>
            <person name="Singh A."/>
            <person name="Wilkins M.J."/>
            <person name="Karaoz U."/>
            <person name="Brodie E.L."/>
            <person name="Williams K.H."/>
            <person name="Hubbard S.S."/>
            <person name="Banfield J.F."/>
        </authorList>
    </citation>
    <scope>NUCLEOTIDE SEQUENCE [LARGE SCALE GENOMIC DNA]</scope>
    <source>
        <strain evidence="2">RIFCSPLOWO2_12_FULL_64_10</strain>
    </source>
</reference>
<accession>A0A1F6CD24</accession>
<dbReference type="Proteomes" id="UP000178606">
    <property type="component" value="Unassembled WGS sequence"/>
</dbReference>
<proteinExistence type="predicted"/>
<dbReference type="EMBL" id="MFKF01000275">
    <property type="protein sequence ID" value="OGG47079.1"/>
    <property type="molecule type" value="Genomic_DNA"/>
</dbReference>
<protein>
    <submittedName>
        <fullName evidence="1">Uncharacterized protein</fullName>
    </submittedName>
</protein>
<evidence type="ECO:0000313" key="2">
    <source>
        <dbReference type="Proteomes" id="UP000178606"/>
    </source>
</evidence>
<name>A0A1F6CD24_HANXR</name>
<dbReference type="AlphaFoldDB" id="A0A1F6CD24"/>
<evidence type="ECO:0000313" key="1">
    <source>
        <dbReference type="EMBL" id="OGG47079.1"/>
    </source>
</evidence>
<comment type="caution">
    <text evidence="1">The sequence shown here is derived from an EMBL/GenBank/DDBJ whole genome shotgun (WGS) entry which is preliminary data.</text>
</comment>
<gene>
    <name evidence="1" type="ORF">A3F84_13975</name>
</gene>